<comment type="caution">
    <text evidence="1">The sequence shown here is derived from an EMBL/GenBank/DDBJ whole genome shotgun (WGS) entry which is preliminary data.</text>
</comment>
<dbReference type="Proteomes" id="UP001159405">
    <property type="component" value="Unassembled WGS sequence"/>
</dbReference>
<evidence type="ECO:0000313" key="1">
    <source>
        <dbReference type="EMBL" id="CAH3117127.1"/>
    </source>
</evidence>
<sequence>MYYSERFEEDEICQTFVKAHPRGLFQASLFNHSPAGGIFAIIFQTDWHEVHFAGALSPTEDQSSKNEERTPQCDQIGYNCSLVCSLSS</sequence>
<organism evidence="1 2">
    <name type="scientific">Porites lobata</name>
    <dbReference type="NCBI Taxonomy" id="104759"/>
    <lineage>
        <taxon>Eukaryota</taxon>
        <taxon>Metazoa</taxon>
        <taxon>Cnidaria</taxon>
        <taxon>Anthozoa</taxon>
        <taxon>Hexacorallia</taxon>
        <taxon>Scleractinia</taxon>
        <taxon>Fungiina</taxon>
        <taxon>Poritidae</taxon>
        <taxon>Porites</taxon>
    </lineage>
</organism>
<reference evidence="1 2" key="1">
    <citation type="submission" date="2022-05" db="EMBL/GenBank/DDBJ databases">
        <authorList>
            <consortium name="Genoscope - CEA"/>
            <person name="William W."/>
        </authorList>
    </citation>
    <scope>NUCLEOTIDE SEQUENCE [LARGE SCALE GENOMIC DNA]</scope>
</reference>
<protein>
    <submittedName>
        <fullName evidence="1">Uncharacterized protein</fullName>
    </submittedName>
</protein>
<dbReference type="EMBL" id="CALNXK010000030">
    <property type="protein sequence ID" value="CAH3117127.1"/>
    <property type="molecule type" value="Genomic_DNA"/>
</dbReference>
<name>A0ABN8NSX6_9CNID</name>
<evidence type="ECO:0000313" key="2">
    <source>
        <dbReference type="Proteomes" id="UP001159405"/>
    </source>
</evidence>
<gene>
    <name evidence="1" type="ORF">PLOB_00025569</name>
</gene>
<keyword evidence="2" id="KW-1185">Reference proteome</keyword>
<proteinExistence type="predicted"/>
<accession>A0ABN8NSX6</accession>